<dbReference type="PANTHER" id="PTHR34659">
    <property type="entry name" value="BNAA05G11610D PROTEIN"/>
    <property type="match status" value="1"/>
</dbReference>
<feature type="region of interest" description="Disordered" evidence="1">
    <location>
        <begin position="363"/>
        <end position="402"/>
    </location>
</feature>
<dbReference type="InterPro" id="IPR053273">
    <property type="entry name" value="CST_Regulator"/>
</dbReference>
<accession>A0A9P0ZVE8</accession>
<proteinExistence type="predicted"/>
<feature type="compositionally biased region" description="Polar residues" evidence="1">
    <location>
        <begin position="237"/>
        <end position="276"/>
    </location>
</feature>
<dbReference type="Proteomes" id="UP001152484">
    <property type="component" value="Unassembled WGS sequence"/>
</dbReference>
<evidence type="ECO:0000313" key="2">
    <source>
        <dbReference type="EMBL" id="CAH9116718.1"/>
    </source>
</evidence>
<evidence type="ECO:0000256" key="1">
    <source>
        <dbReference type="SAM" id="MobiDB-lite"/>
    </source>
</evidence>
<dbReference type="PANTHER" id="PTHR34659:SF8">
    <property type="entry name" value="(RAPE) HYPOTHETICAL PROTEIN"/>
    <property type="match status" value="1"/>
</dbReference>
<gene>
    <name evidence="2" type="ORF">CEURO_LOCUS21277</name>
</gene>
<dbReference type="GO" id="GO:0006950">
    <property type="term" value="P:response to stress"/>
    <property type="evidence" value="ECO:0007669"/>
    <property type="project" value="TreeGrafter"/>
</dbReference>
<dbReference type="GO" id="GO:0061908">
    <property type="term" value="C:phagophore"/>
    <property type="evidence" value="ECO:0007669"/>
    <property type="project" value="TreeGrafter"/>
</dbReference>
<dbReference type="OrthoDB" id="778244at2759"/>
<comment type="caution">
    <text evidence="2">The sequence shown here is derived from an EMBL/GenBank/DDBJ whole genome shotgun (WGS) entry which is preliminary data.</text>
</comment>
<protein>
    <submittedName>
        <fullName evidence="2">Uncharacterized protein</fullName>
    </submittedName>
</protein>
<dbReference type="GO" id="GO:0005776">
    <property type="term" value="C:autophagosome"/>
    <property type="evidence" value="ECO:0007669"/>
    <property type="project" value="TreeGrafter"/>
</dbReference>
<name>A0A9P0ZVE8_CUSEU</name>
<feature type="region of interest" description="Disordered" evidence="1">
    <location>
        <begin position="226"/>
        <end position="279"/>
    </location>
</feature>
<dbReference type="AlphaFoldDB" id="A0A9P0ZVE8"/>
<keyword evidence="3" id="KW-1185">Reference proteome</keyword>
<sequence length="402" mass="44691">MLKFDLQQHHRLKVPYSLTGLHSTEYIAMDMKRISWVGNVYQKFEAMCLEIEDVVYKDTIDYVENQVQTVGESVKKFCSEMMHDLHPESGTDPVSVAAAADFSVNPYAYLEIEKKGKKGKKEKCENYRSKDVNTTDDAQVIKGRSKPDGLYKRRSVGIRKTEGNHFPLMVPSPVACESWERNSRNSSVCELSERVEDTCDHVADTNMNRTCCSIENVVSDEALVDGSAGQRQEDPECTTTFDGSSSRSSGTEQAHMTNCPISHTGGVNTINSGSAERSNKHDCNAVEALNVLDQEGEVIDQEGEAADQDVDETCVLVEGDGLHIPHVPVKPKSYKKKIREAFSSKARLTMKEYQKLAAKYEEQAAERDGGENAPPVLVRMKASTDGIPSDSSDFPDSEWELL</sequence>
<feature type="compositionally biased region" description="Acidic residues" evidence="1">
    <location>
        <begin position="393"/>
        <end position="402"/>
    </location>
</feature>
<reference evidence="2" key="1">
    <citation type="submission" date="2022-07" db="EMBL/GenBank/DDBJ databases">
        <authorList>
            <person name="Macas J."/>
            <person name="Novak P."/>
            <person name="Neumann P."/>
        </authorList>
    </citation>
    <scope>NUCLEOTIDE SEQUENCE</scope>
</reference>
<dbReference type="EMBL" id="CAMAPE010000070">
    <property type="protein sequence ID" value="CAH9116718.1"/>
    <property type="molecule type" value="Genomic_DNA"/>
</dbReference>
<evidence type="ECO:0000313" key="3">
    <source>
        <dbReference type="Proteomes" id="UP001152484"/>
    </source>
</evidence>
<organism evidence="2 3">
    <name type="scientific">Cuscuta europaea</name>
    <name type="common">European dodder</name>
    <dbReference type="NCBI Taxonomy" id="41803"/>
    <lineage>
        <taxon>Eukaryota</taxon>
        <taxon>Viridiplantae</taxon>
        <taxon>Streptophyta</taxon>
        <taxon>Embryophyta</taxon>
        <taxon>Tracheophyta</taxon>
        <taxon>Spermatophyta</taxon>
        <taxon>Magnoliopsida</taxon>
        <taxon>eudicotyledons</taxon>
        <taxon>Gunneridae</taxon>
        <taxon>Pentapetalae</taxon>
        <taxon>asterids</taxon>
        <taxon>lamiids</taxon>
        <taxon>Solanales</taxon>
        <taxon>Convolvulaceae</taxon>
        <taxon>Cuscuteae</taxon>
        <taxon>Cuscuta</taxon>
        <taxon>Cuscuta subgen. Cuscuta</taxon>
    </lineage>
</organism>